<evidence type="ECO:0000256" key="1">
    <source>
        <dbReference type="SAM" id="SignalP"/>
    </source>
</evidence>
<dbReference type="PANTHER" id="PTHR35567:SF1">
    <property type="entry name" value="CONSERVED FUNGAL PROTEIN (AFU_ORTHOLOGUE AFUA_1G14230)"/>
    <property type="match status" value="1"/>
</dbReference>
<feature type="chain" id="PRO_5045560729" evidence="1">
    <location>
        <begin position="24"/>
        <end position="176"/>
    </location>
</feature>
<gene>
    <name evidence="2" type="ORF">J3998_11885</name>
</gene>
<evidence type="ECO:0000313" key="3">
    <source>
        <dbReference type="Proteomes" id="UP000664835"/>
    </source>
</evidence>
<name>A0ABS3Q7E1_9GAMM</name>
<accession>A0ABS3Q7E1</accession>
<sequence>MKNVLTKALTLSGLFAVAINVQAGGFSQSQLPKEVQVPAGNQMVMATHAKGNITWKCEDKGGKAAWKFAGPRAILTDIQGNHKVSYYGGPATWEALDGSVITGKQLATSPSKAGSIPMQLVKANPSPRDGELKGVTYIQRINLNGGKAPAEACTMNKIGHTMIVNYSGDYLFWKAK</sequence>
<dbReference type="Proteomes" id="UP000664835">
    <property type="component" value="Unassembled WGS sequence"/>
</dbReference>
<evidence type="ECO:0000313" key="2">
    <source>
        <dbReference type="EMBL" id="MBO1928273.1"/>
    </source>
</evidence>
<dbReference type="InterPro" id="IPR021851">
    <property type="entry name" value="DUF3455"/>
</dbReference>
<proteinExistence type="predicted"/>
<keyword evidence="3" id="KW-1185">Reference proteome</keyword>
<keyword evidence="1" id="KW-0732">Signal</keyword>
<comment type="caution">
    <text evidence="2">The sequence shown here is derived from an EMBL/GenBank/DDBJ whole genome shotgun (WGS) entry which is preliminary data.</text>
</comment>
<dbReference type="RefSeq" id="WP_208150887.1">
    <property type="nucleotide sequence ID" value="NZ_JAGETV010000033.1"/>
</dbReference>
<organism evidence="2 3">
    <name type="scientific">Thiomicrorhabdus marina</name>
    <dbReference type="NCBI Taxonomy" id="2818442"/>
    <lineage>
        <taxon>Bacteria</taxon>
        <taxon>Pseudomonadati</taxon>
        <taxon>Pseudomonadota</taxon>
        <taxon>Gammaproteobacteria</taxon>
        <taxon>Thiotrichales</taxon>
        <taxon>Piscirickettsiaceae</taxon>
        <taxon>Thiomicrorhabdus</taxon>
    </lineage>
</organism>
<dbReference type="Pfam" id="PF11937">
    <property type="entry name" value="DUF3455"/>
    <property type="match status" value="1"/>
</dbReference>
<dbReference type="PANTHER" id="PTHR35567">
    <property type="entry name" value="MALATE DEHYDROGENASE (AFU_ORTHOLOGUE AFUA_2G13800)"/>
    <property type="match status" value="1"/>
</dbReference>
<feature type="signal peptide" evidence="1">
    <location>
        <begin position="1"/>
        <end position="23"/>
    </location>
</feature>
<dbReference type="EMBL" id="JAGETV010000033">
    <property type="protein sequence ID" value="MBO1928273.1"/>
    <property type="molecule type" value="Genomic_DNA"/>
</dbReference>
<reference evidence="2 3" key="1">
    <citation type="submission" date="2021-03" db="EMBL/GenBank/DDBJ databases">
        <title>Thiomicrorhabdus sp.nov.,novel sulfur-oxidizing bacteria isolated from coastal sediment.</title>
        <authorList>
            <person name="Liu X."/>
        </authorList>
    </citation>
    <scope>NUCLEOTIDE SEQUENCE [LARGE SCALE GENOMIC DNA]</scope>
    <source>
        <strain evidence="2 3">6S2-11</strain>
    </source>
</reference>
<protein>
    <submittedName>
        <fullName evidence="2">DUF3455 domain-containing protein</fullName>
    </submittedName>
</protein>